<dbReference type="FunFam" id="1.10.10.60:FF:000679">
    <property type="entry name" value="Homeobox protein aristaless"/>
    <property type="match status" value="1"/>
</dbReference>
<dbReference type="InterPro" id="IPR043565">
    <property type="entry name" value="PAX_fam"/>
</dbReference>
<evidence type="ECO:0000259" key="14">
    <source>
        <dbReference type="PROSITE" id="PS51057"/>
    </source>
</evidence>
<dbReference type="Pfam" id="PF00046">
    <property type="entry name" value="Homeodomain"/>
    <property type="match status" value="1"/>
</dbReference>
<dbReference type="SMART" id="SM00351">
    <property type="entry name" value="PAX"/>
    <property type="match status" value="1"/>
</dbReference>
<keyword evidence="4" id="KW-0563">Paired box</keyword>
<keyword evidence="7 10" id="KW-0371">Homeobox</keyword>
<feature type="domain" description="Homeobox" evidence="13">
    <location>
        <begin position="177"/>
        <end position="237"/>
    </location>
</feature>
<dbReference type="GO" id="GO:0005634">
    <property type="term" value="C:nucleus"/>
    <property type="evidence" value="ECO:0007669"/>
    <property type="project" value="UniProtKB-SubCell"/>
</dbReference>
<reference evidence="15 16" key="1">
    <citation type="submission" date="2024-05" db="EMBL/GenBank/DDBJ databases">
        <authorList>
            <person name="Wallberg A."/>
        </authorList>
    </citation>
    <scope>NUCLEOTIDE SEQUENCE [LARGE SCALE GENOMIC DNA]</scope>
</reference>
<dbReference type="SMART" id="SM00389">
    <property type="entry name" value="HOX"/>
    <property type="match status" value="1"/>
</dbReference>
<evidence type="ECO:0000313" key="15">
    <source>
        <dbReference type="EMBL" id="CAL4084538.1"/>
    </source>
</evidence>
<dbReference type="InterPro" id="IPR001523">
    <property type="entry name" value="Paired_dom"/>
</dbReference>
<evidence type="ECO:0000256" key="9">
    <source>
        <dbReference type="ARBA" id="ARBA00023242"/>
    </source>
</evidence>
<evidence type="ECO:0000256" key="5">
    <source>
        <dbReference type="ARBA" id="ARBA00023015"/>
    </source>
</evidence>
<dbReference type="CDD" id="cd00086">
    <property type="entry name" value="homeodomain"/>
    <property type="match status" value="1"/>
</dbReference>
<dbReference type="Proteomes" id="UP001497623">
    <property type="component" value="Unassembled WGS sequence"/>
</dbReference>
<dbReference type="InterPro" id="IPR017970">
    <property type="entry name" value="Homeobox_CS"/>
</dbReference>
<feature type="domain" description="Paired" evidence="14">
    <location>
        <begin position="1"/>
        <end position="82"/>
    </location>
</feature>
<keyword evidence="16" id="KW-1185">Reference proteome</keyword>
<feature type="compositionally biased region" description="Polar residues" evidence="12">
    <location>
        <begin position="240"/>
        <end position="263"/>
    </location>
</feature>
<dbReference type="GO" id="GO:0000981">
    <property type="term" value="F:DNA-binding transcription factor activity, RNA polymerase II-specific"/>
    <property type="evidence" value="ECO:0007669"/>
    <property type="project" value="InterPro"/>
</dbReference>
<protein>
    <submittedName>
        <fullName evidence="15">Uncharacterized protein</fullName>
    </submittedName>
</protein>
<sequence length="403" mass="44068">MEKSSTGTPLAAATPSRTIIIAMGGSKPKVATPAVVGKIEQYKRENPTVFAWEIREKLIEDKVCVNSTAPSVSSINRILRNRAAERAAAEFVRAAGYGLYNPYTLPFATLLQSGNHAALLSPLTAALTRPHSPTAAHAAPRDHQPDSPHSRDGSPVSQDYEFSPDVQFGSGLASNDPRYRRNRTTFTAEQLDELEKMFQETHYPDLPARENLAEKTLLSEARLQVWFSNRRAKWRRHQQQKAMRSYSAQSPRTSSPYSENVSSPEMPRSPSPQTTAVSLAKTNLVSTSLGGIMSSNLHHLQHHKYLSSPSISNLHASSTLKKDPAHHPPPNTPTSSALDLSSVQHHYNNQFLFRPITSAAISSSTSLANSLSNSFSNSLSNRPPPPALIPANLFSLQSPPNIS</sequence>
<feature type="DNA-binding region" description="Homeobox" evidence="10">
    <location>
        <begin position="179"/>
        <end position="238"/>
    </location>
</feature>
<dbReference type="Gene3D" id="1.10.10.10">
    <property type="entry name" value="Winged helix-like DNA-binding domain superfamily/Winged helix DNA-binding domain"/>
    <property type="match status" value="1"/>
</dbReference>
<dbReference type="Pfam" id="PF00292">
    <property type="entry name" value="PAX"/>
    <property type="match status" value="1"/>
</dbReference>
<evidence type="ECO:0000256" key="8">
    <source>
        <dbReference type="ARBA" id="ARBA00023163"/>
    </source>
</evidence>
<dbReference type="AlphaFoldDB" id="A0AAV2QJ93"/>
<evidence type="ECO:0000259" key="13">
    <source>
        <dbReference type="PROSITE" id="PS50071"/>
    </source>
</evidence>
<dbReference type="InterPro" id="IPR001356">
    <property type="entry name" value="HD"/>
</dbReference>
<keyword evidence="5" id="KW-0805">Transcription regulation</keyword>
<proteinExistence type="inferred from homology"/>
<dbReference type="SUPFAM" id="SSF46689">
    <property type="entry name" value="Homeodomain-like"/>
    <property type="match status" value="2"/>
</dbReference>
<evidence type="ECO:0000256" key="4">
    <source>
        <dbReference type="ARBA" id="ARBA00022724"/>
    </source>
</evidence>
<dbReference type="PROSITE" id="PS51057">
    <property type="entry name" value="PAIRED_2"/>
    <property type="match status" value="1"/>
</dbReference>
<dbReference type="InterPro" id="IPR036388">
    <property type="entry name" value="WH-like_DNA-bd_sf"/>
</dbReference>
<feature type="non-terminal residue" evidence="15">
    <location>
        <position position="403"/>
    </location>
</feature>
<evidence type="ECO:0000256" key="3">
    <source>
        <dbReference type="ARBA" id="ARBA00022473"/>
    </source>
</evidence>
<dbReference type="InterPro" id="IPR009057">
    <property type="entry name" value="Homeodomain-like_sf"/>
</dbReference>
<comment type="caution">
    <text evidence="15">The sequence shown here is derived from an EMBL/GenBank/DDBJ whole genome shotgun (WGS) entry which is preliminary data.</text>
</comment>
<keyword evidence="6 10" id="KW-0238">DNA-binding</keyword>
<keyword evidence="8" id="KW-0804">Transcription</keyword>
<comment type="subcellular location">
    <subcellularLocation>
        <location evidence="1 10 11">Nucleus</location>
    </subcellularLocation>
</comment>
<name>A0AAV2QJ93_MEGNR</name>
<feature type="region of interest" description="Disordered" evidence="12">
    <location>
        <begin position="129"/>
        <end position="182"/>
    </location>
</feature>
<evidence type="ECO:0000256" key="1">
    <source>
        <dbReference type="ARBA" id="ARBA00004123"/>
    </source>
</evidence>
<feature type="region of interest" description="Disordered" evidence="12">
    <location>
        <begin position="315"/>
        <end position="338"/>
    </location>
</feature>
<evidence type="ECO:0000256" key="7">
    <source>
        <dbReference type="ARBA" id="ARBA00023155"/>
    </source>
</evidence>
<evidence type="ECO:0000313" key="16">
    <source>
        <dbReference type="Proteomes" id="UP001497623"/>
    </source>
</evidence>
<evidence type="ECO:0000256" key="11">
    <source>
        <dbReference type="RuleBase" id="RU000682"/>
    </source>
</evidence>
<dbReference type="PROSITE" id="PS50071">
    <property type="entry name" value="HOMEOBOX_2"/>
    <property type="match status" value="1"/>
</dbReference>
<evidence type="ECO:0000256" key="12">
    <source>
        <dbReference type="SAM" id="MobiDB-lite"/>
    </source>
</evidence>
<dbReference type="PANTHER" id="PTHR45636:SF50">
    <property type="entry name" value="EYEGONE, ISOFORM A-RELATED"/>
    <property type="match status" value="1"/>
</dbReference>
<keyword evidence="9 10" id="KW-0539">Nucleus</keyword>
<comment type="similarity">
    <text evidence="2">Belongs to the paired homeobox family.</text>
</comment>
<dbReference type="GO" id="GO:0000978">
    <property type="term" value="F:RNA polymerase II cis-regulatory region sequence-specific DNA binding"/>
    <property type="evidence" value="ECO:0007669"/>
    <property type="project" value="TreeGrafter"/>
</dbReference>
<accession>A0AAV2QJ93</accession>
<keyword evidence="3" id="KW-0217">Developmental protein</keyword>
<feature type="compositionally biased region" description="Basic and acidic residues" evidence="12">
    <location>
        <begin position="139"/>
        <end position="152"/>
    </location>
</feature>
<dbReference type="PROSITE" id="PS00027">
    <property type="entry name" value="HOMEOBOX_1"/>
    <property type="match status" value="1"/>
</dbReference>
<dbReference type="EMBL" id="CAXKWB010006825">
    <property type="protein sequence ID" value="CAL4084538.1"/>
    <property type="molecule type" value="Genomic_DNA"/>
</dbReference>
<gene>
    <name evidence="15" type="ORF">MNOR_LOCUS12446</name>
</gene>
<feature type="region of interest" description="Disordered" evidence="12">
    <location>
        <begin position="236"/>
        <end position="276"/>
    </location>
</feature>
<dbReference type="PANTHER" id="PTHR45636">
    <property type="entry name" value="PAIRED BOX PROTEIN PAX-6-RELATED-RELATED"/>
    <property type="match status" value="1"/>
</dbReference>
<evidence type="ECO:0000256" key="2">
    <source>
        <dbReference type="ARBA" id="ARBA00005733"/>
    </source>
</evidence>
<evidence type="ECO:0000256" key="10">
    <source>
        <dbReference type="PROSITE-ProRule" id="PRU00108"/>
    </source>
</evidence>
<dbReference type="FunFam" id="1.10.10.10:FF:000003">
    <property type="entry name" value="Paired box protein Pax-6"/>
    <property type="match status" value="1"/>
</dbReference>
<evidence type="ECO:0000256" key="6">
    <source>
        <dbReference type="ARBA" id="ARBA00023125"/>
    </source>
</evidence>
<dbReference type="Gene3D" id="1.10.10.60">
    <property type="entry name" value="Homeodomain-like"/>
    <property type="match status" value="1"/>
</dbReference>
<organism evidence="15 16">
    <name type="scientific">Meganyctiphanes norvegica</name>
    <name type="common">Northern krill</name>
    <name type="synonym">Thysanopoda norvegica</name>
    <dbReference type="NCBI Taxonomy" id="48144"/>
    <lineage>
        <taxon>Eukaryota</taxon>
        <taxon>Metazoa</taxon>
        <taxon>Ecdysozoa</taxon>
        <taxon>Arthropoda</taxon>
        <taxon>Crustacea</taxon>
        <taxon>Multicrustacea</taxon>
        <taxon>Malacostraca</taxon>
        <taxon>Eumalacostraca</taxon>
        <taxon>Eucarida</taxon>
        <taxon>Euphausiacea</taxon>
        <taxon>Euphausiidae</taxon>
        <taxon>Meganyctiphanes</taxon>
    </lineage>
</organism>